<dbReference type="GO" id="GO:0016020">
    <property type="term" value="C:membrane"/>
    <property type="evidence" value="ECO:0007669"/>
    <property type="project" value="UniProtKB-SubCell"/>
</dbReference>
<evidence type="ECO:0000313" key="7">
    <source>
        <dbReference type="Proteomes" id="UP000237347"/>
    </source>
</evidence>
<accession>A0AAW0IVY2</accession>
<name>A0AAW0IVY2_QUESU</name>
<evidence type="ECO:0000256" key="1">
    <source>
        <dbReference type="ARBA" id="ARBA00004141"/>
    </source>
</evidence>
<protein>
    <submittedName>
        <fullName evidence="6">Early light-induced protein 1</fullName>
    </submittedName>
</protein>
<evidence type="ECO:0000256" key="3">
    <source>
        <dbReference type="ARBA" id="ARBA00022989"/>
    </source>
</evidence>
<comment type="caution">
    <text evidence="6">The sequence shown here is derived from an EMBL/GenBank/DDBJ whole genome shotgun (WGS) entry which is preliminary data.</text>
</comment>
<keyword evidence="3 5" id="KW-1133">Transmembrane helix</keyword>
<gene>
    <name evidence="6" type="primary">ELIP1_3</name>
    <name evidence="6" type="ORF">CFP56_041215</name>
</gene>
<dbReference type="Proteomes" id="UP000237347">
    <property type="component" value="Unassembled WGS sequence"/>
</dbReference>
<dbReference type="PANTHER" id="PTHR14154">
    <property type="entry name" value="UPF0041 BRAIN PROTEIN 44-RELATED"/>
    <property type="match status" value="1"/>
</dbReference>
<dbReference type="SUPFAM" id="SSF103511">
    <property type="entry name" value="Chlorophyll a-b binding protein"/>
    <property type="match status" value="1"/>
</dbReference>
<evidence type="ECO:0000313" key="6">
    <source>
        <dbReference type="EMBL" id="KAK7818550.1"/>
    </source>
</evidence>
<dbReference type="EMBL" id="PKMF04000822">
    <property type="protein sequence ID" value="KAK7818550.1"/>
    <property type="molecule type" value="Genomic_DNA"/>
</dbReference>
<feature type="transmembrane region" description="Helical" evidence="5">
    <location>
        <begin position="76"/>
        <end position="95"/>
    </location>
</feature>
<dbReference type="AlphaFoldDB" id="A0AAW0IVY2"/>
<feature type="transmembrane region" description="Helical" evidence="5">
    <location>
        <begin position="44"/>
        <end position="64"/>
    </location>
</feature>
<keyword evidence="4 5" id="KW-0472">Membrane</keyword>
<reference evidence="6 7" key="1">
    <citation type="journal article" date="2018" name="Sci. Data">
        <title>The draft genome sequence of cork oak.</title>
        <authorList>
            <person name="Ramos A.M."/>
            <person name="Usie A."/>
            <person name="Barbosa P."/>
            <person name="Barros P.M."/>
            <person name="Capote T."/>
            <person name="Chaves I."/>
            <person name="Simoes F."/>
            <person name="Abreu I."/>
            <person name="Carrasquinho I."/>
            <person name="Faro C."/>
            <person name="Guimaraes J.B."/>
            <person name="Mendonca D."/>
            <person name="Nobrega F."/>
            <person name="Rodrigues L."/>
            <person name="Saibo N.J.M."/>
            <person name="Varela M.C."/>
            <person name="Egas C."/>
            <person name="Matos J."/>
            <person name="Miguel C.M."/>
            <person name="Oliveira M.M."/>
            <person name="Ricardo C.P."/>
            <person name="Goncalves S."/>
        </authorList>
    </citation>
    <scope>NUCLEOTIDE SEQUENCE [LARGE SCALE GENOMIC DNA]</scope>
    <source>
        <strain evidence="7">cv. HL8</strain>
    </source>
</reference>
<evidence type="ECO:0000256" key="4">
    <source>
        <dbReference type="ARBA" id="ARBA00023136"/>
    </source>
</evidence>
<organism evidence="6 7">
    <name type="scientific">Quercus suber</name>
    <name type="common">Cork oak</name>
    <dbReference type="NCBI Taxonomy" id="58331"/>
    <lineage>
        <taxon>Eukaryota</taxon>
        <taxon>Viridiplantae</taxon>
        <taxon>Streptophyta</taxon>
        <taxon>Embryophyta</taxon>
        <taxon>Tracheophyta</taxon>
        <taxon>Spermatophyta</taxon>
        <taxon>Magnoliopsida</taxon>
        <taxon>eudicotyledons</taxon>
        <taxon>Gunneridae</taxon>
        <taxon>Pentapetalae</taxon>
        <taxon>rosids</taxon>
        <taxon>fabids</taxon>
        <taxon>Fagales</taxon>
        <taxon>Fagaceae</taxon>
        <taxon>Quercus</taxon>
    </lineage>
</organism>
<evidence type="ECO:0000256" key="2">
    <source>
        <dbReference type="ARBA" id="ARBA00022692"/>
    </source>
</evidence>
<proteinExistence type="predicted"/>
<keyword evidence="2 5" id="KW-0812">Transmembrane</keyword>
<keyword evidence="7" id="KW-1185">Reference proteome</keyword>
<sequence length="139" mass="14926">MAASSAMQSILASPLTRVVSNRSTRVSTNFSDLLAFSGPTPERINSRLAMIGFVAAIVVELSNGQDMFAQISNGEIPWFLGTSIVLILASLIPLFKGISMESKSDELITSDAEMWNGRFAMLSSVALAFTEYVKSGTLI</sequence>
<evidence type="ECO:0000256" key="5">
    <source>
        <dbReference type="SAM" id="Phobius"/>
    </source>
</evidence>
<comment type="subcellular location">
    <subcellularLocation>
        <location evidence="1">Membrane</location>
        <topology evidence="1">Multi-pass membrane protein</topology>
    </subcellularLocation>
</comment>